<dbReference type="EMBL" id="BLVP01000008">
    <property type="protein sequence ID" value="GFM37024.1"/>
    <property type="molecule type" value="Genomic_DNA"/>
</dbReference>
<reference evidence="2 3" key="1">
    <citation type="submission" date="2020-05" db="EMBL/GenBank/DDBJ databases">
        <title>Draft genome sequence of Desulfovibrio psychrotolerans JS1T.</title>
        <authorList>
            <person name="Ueno A."/>
            <person name="Tamazawa S."/>
            <person name="Tamamura S."/>
            <person name="Murakami T."/>
            <person name="Kiyama T."/>
            <person name="Inomata H."/>
            <person name="Amano Y."/>
            <person name="Miyakawa K."/>
            <person name="Tamaki H."/>
            <person name="Naganuma T."/>
            <person name="Kaneko K."/>
        </authorList>
    </citation>
    <scope>NUCLEOTIDE SEQUENCE [LARGE SCALE GENOMIC DNA]</scope>
    <source>
        <strain evidence="2 3">JS1</strain>
    </source>
</reference>
<dbReference type="AlphaFoldDB" id="A0A7J0BVJ9"/>
<keyword evidence="1" id="KW-1133">Transmembrane helix</keyword>
<comment type="caution">
    <text evidence="2">The sequence shown here is derived from an EMBL/GenBank/DDBJ whole genome shotgun (WGS) entry which is preliminary data.</text>
</comment>
<evidence type="ECO:0000313" key="2">
    <source>
        <dbReference type="EMBL" id="GFM37024.1"/>
    </source>
</evidence>
<accession>A0A7J0BVJ9</accession>
<feature type="transmembrane region" description="Helical" evidence="1">
    <location>
        <begin position="31"/>
        <end position="51"/>
    </location>
</feature>
<proteinExistence type="predicted"/>
<dbReference type="Proteomes" id="UP000503820">
    <property type="component" value="Unassembled WGS sequence"/>
</dbReference>
<name>A0A7J0BVJ9_9BACT</name>
<sequence length="53" mass="6007">MRKIIGERLGHEVFGNANALKLQAKMDYMQTGVPITILAMQVCVFPFPLLWSE</sequence>
<keyword evidence="1" id="KW-0472">Membrane</keyword>
<evidence type="ECO:0000313" key="3">
    <source>
        <dbReference type="Proteomes" id="UP000503820"/>
    </source>
</evidence>
<keyword evidence="3" id="KW-1185">Reference proteome</keyword>
<evidence type="ECO:0000256" key="1">
    <source>
        <dbReference type="SAM" id="Phobius"/>
    </source>
</evidence>
<gene>
    <name evidence="2" type="ORF">DSM19430T_17080</name>
</gene>
<organism evidence="2 3">
    <name type="scientific">Desulfovibrio psychrotolerans</name>
    <dbReference type="NCBI Taxonomy" id="415242"/>
    <lineage>
        <taxon>Bacteria</taxon>
        <taxon>Pseudomonadati</taxon>
        <taxon>Thermodesulfobacteriota</taxon>
        <taxon>Desulfovibrionia</taxon>
        <taxon>Desulfovibrionales</taxon>
        <taxon>Desulfovibrionaceae</taxon>
        <taxon>Desulfovibrio</taxon>
    </lineage>
</organism>
<keyword evidence="1" id="KW-0812">Transmembrane</keyword>
<protein>
    <submittedName>
        <fullName evidence="2">Uncharacterized protein</fullName>
    </submittedName>
</protein>